<dbReference type="OrthoDB" id="7065008at2"/>
<dbReference type="PATRIC" id="fig|69222.5.peg.1864"/>
<protein>
    <submittedName>
        <fullName evidence="1">DNA-binding protein</fullName>
    </submittedName>
</protein>
<sequence length="110" mass="12832">MMMTSQQHPPVTRWVDVVENQQRLTPAQYQAFQLAIAQVKERLHQVLSRPTPQRQGRFELSAFVDSLHTDFLHGEQGTATDVGQTAWWVTRYLADRLLELQQLEQARSRM</sequence>
<dbReference type="STRING" id="69222.BG55_09035"/>
<evidence type="ECO:0000313" key="1">
    <source>
        <dbReference type="EMBL" id="EXU75761.1"/>
    </source>
</evidence>
<organism evidence="1 2">
    <name type="scientific">Erwinia mallotivora</name>
    <dbReference type="NCBI Taxonomy" id="69222"/>
    <lineage>
        <taxon>Bacteria</taxon>
        <taxon>Pseudomonadati</taxon>
        <taxon>Pseudomonadota</taxon>
        <taxon>Gammaproteobacteria</taxon>
        <taxon>Enterobacterales</taxon>
        <taxon>Erwiniaceae</taxon>
        <taxon>Erwinia</taxon>
    </lineage>
</organism>
<dbReference type="Proteomes" id="UP000019918">
    <property type="component" value="Unassembled WGS sequence"/>
</dbReference>
<evidence type="ECO:0000313" key="2">
    <source>
        <dbReference type="Proteomes" id="UP000019918"/>
    </source>
</evidence>
<keyword evidence="2" id="KW-1185">Reference proteome</keyword>
<gene>
    <name evidence="1" type="ORF">BG55_09035</name>
</gene>
<dbReference type="EMBL" id="JFHN01000044">
    <property type="protein sequence ID" value="EXU75761.1"/>
    <property type="molecule type" value="Genomic_DNA"/>
</dbReference>
<keyword evidence="1" id="KW-0238">DNA-binding</keyword>
<reference evidence="1 2" key="1">
    <citation type="submission" date="2014-02" db="EMBL/GenBank/DDBJ databases">
        <title>Draft genome of Erwinia mallotivora strain BT-MARDI, a papaya dieback pathogen.</title>
        <authorList>
            <person name="Redzuan R."/>
            <person name="Abu Bakar N."/>
            <person name="Badrun R."/>
            <person name="Mohd Raih M.F."/>
            <person name="Rozano L."/>
            <person name="Mat Amin N."/>
        </authorList>
    </citation>
    <scope>NUCLEOTIDE SEQUENCE [LARGE SCALE GENOMIC DNA]</scope>
    <source>
        <strain evidence="1 2">BT-MARDI</strain>
    </source>
</reference>
<accession>A0A014M1S4</accession>
<comment type="caution">
    <text evidence="1">The sequence shown here is derived from an EMBL/GenBank/DDBJ whole genome shotgun (WGS) entry which is preliminary data.</text>
</comment>
<name>A0A014M1S4_9GAMM</name>
<dbReference type="AlphaFoldDB" id="A0A014M1S4"/>
<proteinExistence type="predicted"/>
<dbReference type="GO" id="GO:0003677">
    <property type="term" value="F:DNA binding"/>
    <property type="evidence" value="ECO:0007669"/>
    <property type="project" value="UniProtKB-KW"/>
</dbReference>